<keyword evidence="12" id="KW-0121">Carboxypeptidase</keyword>
<dbReference type="PANTHER" id="PTHR21581">
    <property type="entry name" value="D-ALANYL-D-ALANINE CARBOXYPEPTIDASE"/>
    <property type="match status" value="1"/>
</dbReference>
<sequence>MLATSALVSGVSSPAIAQPAPTAVLASAQSRAPEVFGRAVYLMDASNGASLLDENAATRMPIASLTKVMTAYIVLSEAKPADTVQIVQQDADYAEEGGGTTADLRPGDKIPVGELLYGLMLPSGADAAHALARRYGPGVDGFVRKMNATAHRLGLRDTLYVNADGLPTPDGDGYSTARDQARLAAAALRDGRFRAITATPSHSLAESAEHGSYTWTNTNKIAGEPGVLGVKTGFTNDAGFCLTFAADRAGRRLVGVILGEDVSSRRFVTAESLLDWGGDHAGDTARDQV</sequence>
<dbReference type="GO" id="GO:0009252">
    <property type="term" value="P:peptidoglycan biosynthetic process"/>
    <property type="evidence" value="ECO:0007669"/>
    <property type="project" value="UniProtKB-KW"/>
</dbReference>
<evidence type="ECO:0000313" key="13">
    <source>
        <dbReference type="Proteomes" id="UP000542210"/>
    </source>
</evidence>
<evidence type="ECO:0000256" key="5">
    <source>
        <dbReference type="ARBA" id="ARBA00022984"/>
    </source>
</evidence>
<dbReference type="AlphaFoldDB" id="A0A7W7D3G3"/>
<dbReference type="Gene3D" id="3.40.710.10">
    <property type="entry name" value="DD-peptidase/beta-lactamase superfamily"/>
    <property type="match status" value="1"/>
</dbReference>
<feature type="active site" evidence="7">
    <location>
        <position position="123"/>
    </location>
</feature>
<dbReference type="InterPro" id="IPR012338">
    <property type="entry name" value="Beta-lactam/transpept-like"/>
</dbReference>
<evidence type="ECO:0000259" key="11">
    <source>
        <dbReference type="Pfam" id="PF00768"/>
    </source>
</evidence>
<feature type="active site" description="Acyl-ester intermediate" evidence="7">
    <location>
        <position position="64"/>
    </location>
</feature>
<reference evidence="12 13" key="1">
    <citation type="submission" date="2020-08" db="EMBL/GenBank/DDBJ databases">
        <title>Sequencing the genomes of 1000 actinobacteria strains.</title>
        <authorList>
            <person name="Klenk H.-P."/>
        </authorList>
    </citation>
    <scope>NUCLEOTIDE SEQUENCE [LARGE SCALE GENOMIC DNA]</scope>
    <source>
        <strain evidence="12 13">DSM 45784</strain>
    </source>
</reference>
<keyword evidence="3 12" id="KW-0378">Hydrolase</keyword>
<evidence type="ECO:0000256" key="1">
    <source>
        <dbReference type="ARBA" id="ARBA00007164"/>
    </source>
</evidence>
<dbReference type="RefSeq" id="WP_221482277.1">
    <property type="nucleotide sequence ID" value="NZ_BOOV01000025.1"/>
</dbReference>
<protein>
    <submittedName>
        <fullName evidence="12">D-alanyl-D-alanine carboxypeptidase (Penicillin-binding protein 5/6)</fullName>
        <ecNumber evidence="12">3.4.16.4</ecNumber>
    </submittedName>
</protein>
<evidence type="ECO:0000313" key="12">
    <source>
        <dbReference type="EMBL" id="MBB4699630.1"/>
    </source>
</evidence>
<evidence type="ECO:0000256" key="8">
    <source>
        <dbReference type="PIRSR" id="PIRSR618044-2"/>
    </source>
</evidence>
<keyword evidence="4" id="KW-0133">Cell shape</keyword>
<dbReference type="GO" id="GO:0071555">
    <property type="term" value="P:cell wall organization"/>
    <property type="evidence" value="ECO:0007669"/>
    <property type="project" value="UniProtKB-KW"/>
</dbReference>
<keyword evidence="5" id="KW-0573">Peptidoglycan synthesis</keyword>
<name>A0A7W7D3G3_9ACTN</name>
<dbReference type="EMBL" id="JACHND010000001">
    <property type="protein sequence ID" value="MBB4699630.1"/>
    <property type="molecule type" value="Genomic_DNA"/>
</dbReference>
<organism evidence="12 13">
    <name type="scientific">Sphaerisporangium siamense</name>
    <dbReference type="NCBI Taxonomy" id="795645"/>
    <lineage>
        <taxon>Bacteria</taxon>
        <taxon>Bacillati</taxon>
        <taxon>Actinomycetota</taxon>
        <taxon>Actinomycetes</taxon>
        <taxon>Streptosporangiales</taxon>
        <taxon>Streptosporangiaceae</taxon>
        <taxon>Sphaerisporangium</taxon>
    </lineage>
</organism>
<keyword evidence="2 10" id="KW-0732">Signal</keyword>
<evidence type="ECO:0000256" key="10">
    <source>
        <dbReference type="SAM" id="SignalP"/>
    </source>
</evidence>
<evidence type="ECO:0000256" key="7">
    <source>
        <dbReference type="PIRSR" id="PIRSR618044-1"/>
    </source>
</evidence>
<dbReference type="EC" id="3.4.16.4" evidence="12"/>
<keyword evidence="6" id="KW-0961">Cell wall biogenesis/degradation</keyword>
<comment type="caution">
    <text evidence="12">The sequence shown here is derived from an EMBL/GenBank/DDBJ whole genome shotgun (WGS) entry which is preliminary data.</text>
</comment>
<feature type="signal peptide" evidence="10">
    <location>
        <begin position="1"/>
        <end position="17"/>
    </location>
</feature>
<dbReference type="SUPFAM" id="SSF56601">
    <property type="entry name" value="beta-lactamase/transpeptidase-like"/>
    <property type="match status" value="1"/>
</dbReference>
<dbReference type="Proteomes" id="UP000542210">
    <property type="component" value="Unassembled WGS sequence"/>
</dbReference>
<dbReference type="PRINTS" id="PR00725">
    <property type="entry name" value="DADACBPTASE1"/>
</dbReference>
<evidence type="ECO:0000256" key="9">
    <source>
        <dbReference type="RuleBase" id="RU004016"/>
    </source>
</evidence>
<comment type="similarity">
    <text evidence="1 9">Belongs to the peptidase S11 family.</text>
</comment>
<keyword evidence="13" id="KW-1185">Reference proteome</keyword>
<evidence type="ECO:0000256" key="6">
    <source>
        <dbReference type="ARBA" id="ARBA00023316"/>
    </source>
</evidence>
<feature type="binding site" evidence="8">
    <location>
        <position position="231"/>
    </location>
    <ligand>
        <name>substrate</name>
    </ligand>
</feature>
<accession>A0A7W7D3G3</accession>
<evidence type="ECO:0000256" key="2">
    <source>
        <dbReference type="ARBA" id="ARBA00022729"/>
    </source>
</evidence>
<feature type="active site" description="Proton acceptor" evidence="7">
    <location>
        <position position="67"/>
    </location>
</feature>
<dbReference type="GO" id="GO:0009002">
    <property type="term" value="F:serine-type D-Ala-D-Ala carboxypeptidase activity"/>
    <property type="evidence" value="ECO:0007669"/>
    <property type="project" value="UniProtKB-EC"/>
</dbReference>
<keyword evidence="12" id="KW-0645">Protease</keyword>
<feature type="chain" id="PRO_5030886955" evidence="10">
    <location>
        <begin position="18"/>
        <end position="289"/>
    </location>
</feature>
<dbReference type="GO" id="GO:0006508">
    <property type="term" value="P:proteolysis"/>
    <property type="evidence" value="ECO:0007669"/>
    <property type="project" value="InterPro"/>
</dbReference>
<evidence type="ECO:0000256" key="4">
    <source>
        <dbReference type="ARBA" id="ARBA00022960"/>
    </source>
</evidence>
<dbReference type="InterPro" id="IPR018044">
    <property type="entry name" value="Peptidase_S11"/>
</dbReference>
<dbReference type="Pfam" id="PF00768">
    <property type="entry name" value="Peptidase_S11"/>
    <property type="match status" value="1"/>
</dbReference>
<dbReference type="InterPro" id="IPR001967">
    <property type="entry name" value="Peptidase_S11_N"/>
</dbReference>
<dbReference type="PANTHER" id="PTHR21581:SF33">
    <property type="entry name" value="D-ALANYL-D-ALANINE CARBOXYPEPTIDASE DACB"/>
    <property type="match status" value="1"/>
</dbReference>
<feature type="domain" description="Peptidase S11 D-alanyl-D-alanine carboxypeptidase A N-terminal" evidence="11">
    <location>
        <begin position="30"/>
        <end position="261"/>
    </location>
</feature>
<evidence type="ECO:0000256" key="3">
    <source>
        <dbReference type="ARBA" id="ARBA00022801"/>
    </source>
</evidence>
<dbReference type="GO" id="GO:0008360">
    <property type="term" value="P:regulation of cell shape"/>
    <property type="evidence" value="ECO:0007669"/>
    <property type="project" value="UniProtKB-KW"/>
</dbReference>
<gene>
    <name evidence="12" type="ORF">BJ982_001174</name>
</gene>
<proteinExistence type="inferred from homology"/>